<proteinExistence type="predicted"/>
<gene>
    <name evidence="1" type="ORF">C4B59_15870</name>
</gene>
<comment type="caution">
    <text evidence="1">The sequence shown here is derived from an EMBL/GenBank/DDBJ whole genome shotgun (WGS) entry which is preliminary data.</text>
</comment>
<evidence type="ECO:0000313" key="2">
    <source>
        <dbReference type="Proteomes" id="UP000248329"/>
    </source>
</evidence>
<reference evidence="1" key="1">
    <citation type="submission" date="2018-01" db="EMBL/GenBank/DDBJ databases">
        <authorList>
            <person name="Krukenberg V."/>
        </authorList>
    </citation>
    <scope>NUCLEOTIDE SEQUENCE</scope>
    <source>
        <strain evidence="1">E20ANME2</strain>
    </source>
</reference>
<accession>A0AC61KYK4</accession>
<dbReference type="Proteomes" id="UP000248329">
    <property type="component" value="Unassembled WGS sequence"/>
</dbReference>
<name>A0AC61KYK4_9EURY</name>
<protein>
    <submittedName>
        <fullName evidence="1">Uncharacterized protein</fullName>
    </submittedName>
</protein>
<evidence type="ECO:0000313" key="1">
    <source>
        <dbReference type="EMBL" id="PXF57064.1"/>
    </source>
</evidence>
<sequence>MLLKHDGVPVRAGNELFCVNICNPLLYPFGWGLLAQKVESTVATQPLAEIAPIATSRDRRDDPQTLIQLSTSITK</sequence>
<organism evidence="1 2">
    <name type="scientific">Candidatus Methanogaster sp</name>
    <dbReference type="NCBI Taxonomy" id="3386292"/>
    <lineage>
        <taxon>Archaea</taxon>
        <taxon>Methanobacteriati</taxon>
        <taxon>Methanobacteriota</taxon>
        <taxon>Stenosarchaea group</taxon>
        <taxon>Methanomicrobia</taxon>
        <taxon>Methanosarcinales</taxon>
        <taxon>ANME-2 cluster</taxon>
        <taxon>Candidatus Methanogasteraceae</taxon>
        <taxon>Candidatus Methanogaster</taxon>
    </lineage>
</organism>
<dbReference type="EMBL" id="PQXF01000072">
    <property type="protein sequence ID" value="PXF57064.1"/>
    <property type="molecule type" value="Genomic_DNA"/>
</dbReference>